<proteinExistence type="predicted"/>
<dbReference type="Proteomes" id="UP000187209">
    <property type="component" value="Unassembled WGS sequence"/>
</dbReference>
<evidence type="ECO:0000313" key="1">
    <source>
        <dbReference type="EMBL" id="OMJ96319.1"/>
    </source>
</evidence>
<protein>
    <submittedName>
        <fullName evidence="1">Uncharacterized protein</fullName>
    </submittedName>
</protein>
<dbReference type="EMBL" id="MPUH01000001">
    <property type="protein sequence ID" value="OMJ96319.1"/>
    <property type="molecule type" value="Genomic_DNA"/>
</dbReference>
<evidence type="ECO:0000313" key="2">
    <source>
        <dbReference type="Proteomes" id="UP000187209"/>
    </source>
</evidence>
<keyword evidence="2" id="KW-1185">Reference proteome</keyword>
<dbReference type="OrthoDB" id="319975at2759"/>
<accession>A0A1R2D4X2</accession>
<comment type="caution">
    <text evidence="1">The sequence shown here is derived from an EMBL/GenBank/DDBJ whole genome shotgun (WGS) entry which is preliminary data.</text>
</comment>
<dbReference type="Gene3D" id="2.100.10.30">
    <property type="entry name" value="Jacalin-like lectin domain"/>
    <property type="match status" value="1"/>
</dbReference>
<dbReference type="SUPFAM" id="SSF51101">
    <property type="entry name" value="Mannose-binding lectins"/>
    <property type="match status" value="1"/>
</dbReference>
<gene>
    <name evidence="1" type="ORF">SteCoe_51</name>
</gene>
<dbReference type="InterPro" id="IPR036404">
    <property type="entry name" value="Jacalin-like_lectin_dom_sf"/>
</dbReference>
<reference evidence="1 2" key="1">
    <citation type="submission" date="2016-11" db="EMBL/GenBank/DDBJ databases">
        <title>The macronuclear genome of Stentor coeruleus: a giant cell with tiny introns.</title>
        <authorList>
            <person name="Slabodnick M."/>
            <person name="Ruby J.G."/>
            <person name="Reiff S.B."/>
            <person name="Swart E.C."/>
            <person name="Gosai S."/>
            <person name="Prabakaran S."/>
            <person name="Witkowska E."/>
            <person name="Larue G.E."/>
            <person name="Fisher S."/>
            <person name="Freeman R.M."/>
            <person name="Gunawardena J."/>
            <person name="Chu W."/>
            <person name="Stover N.A."/>
            <person name="Gregory B.D."/>
            <person name="Nowacki M."/>
            <person name="Derisi J."/>
            <person name="Roy S.W."/>
            <person name="Marshall W.F."/>
            <person name="Sood P."/>
        </authorList>
    </citation>
    <scope>NUCLEOTIDE SEQUENCE [LARGE SCALE GENOMIC DNA]</scope>
    <source>
        <strain evidence="1">WM001</strain>
    </source>
</reference>
<dbReference type="AlphaFoldDB" id="A0A1R2D4X2"/>
<name>A0A1R2D4X2_9CILI</name>
<sequence>MGCGLSSRGPMSPLYTNDFTPPCHELAPLSVQFPENFPPSGLVTNENGTFFDDREFIKQCQIVHIQEITLYFEKYLTGIEIHYYLDGGIKEVKNCSNLPSKRYVFPMQNNDSVVACEASHEDGKIMSIKFETFEGRILDVVGSGGHGKQKTQVNLKPQRRAVVAFKGKLNAYIEGLRVYSWKLCSKR</sequence>
<organism evidence="1 2">
    <name type="scientific">Stentor coeruleus</name>
    <dbReference type="NCBI Taxonomy" id="5963"/>
    <lineage>
        <taxon>Eukaryota</taxon>
        <taxon>Sar</taxon>
        <taxon>Alveolata</taxon>
        <taxon>Ciliophora</taxon>
        <taxon>Postciliodesmatophora</taxon>
        <taxon>Heterotrichea</taxon>
        <taxon>Heterotrichida</taxon>
        <taxon>Stentoridae</taxon>
        <taxon>Stentor</taxon>
    </lineage>
</organism>